<gene>
    <name evidence="4" type="ORF">GRFL_1080</name>
</gene>
<keyword evidence="5" id="KW-1185">Reference proteome</keyword>
<evidence type="ECO:0000256" key="3">
    <source>
        <dbReference type="ARBA" id="ARBA00023163"/>
    </source>
</evidence>
<dbReference type="Gene3D" id="1.10.10.10">
    <property type="entry name" value="Winged helix-like DNA-binding domain superfamily/Winged helix DNA-binding domain"/>
    <property type="match status" value="1"/>
</dbReference>
<dbReference type="InterPro" id="IPR001845">
    <property type="entry name" value="HTH_ArsR_DNA-bd_dom"/>
</dbReference>
<dbReference type="InterPro" id="IPR036388">
    <property type="entry name" value="WH-like_DNA-bd_sf"/>
</dbReference>
<dbReference type="AlphaFoldDB" id="A0A1L7I3M8"/>
<dbReference type="PRINTS" id="PR00778">
    <property type="entry name" value="HTHARSR"/>
</dbReference>
<evidence type="ECO:0000313" key="5">
    <source>
        <dbReference type="Proteomes" id="UP000186230"/>
    </source>
</evidence>
<dbReference type="KEGG" id="gfl:GRFL_1080"/>
<dbReference type="Pfam" id="PF01022">
    <property type="entry name" value="HTH_5"/>
    <property type="match status" value="1"/>
</dbReference>
<dbReference type="STRING" id="1229726.GRFL_1080"/>
<dbReference type="SMART" id="SM00418">
    <property type="entry name" value="HTH_ARSR"/>
    <property type="match status" value="1"/>
</dbReference>
<organism evidence="4 5">
    <name type="scientific">Christiangramia flava JLT2011</name>
    <dbReference type="NCBI Taxonomy" id="1229726"/>
    <lineage>
        <taxon>Bacteria</taxon>
        <taxon>Pseudomonadati</taxon>
        <taxon>Bacteroidota</taxon>
        <taxon>Flavobacteriia</taxon>
        <taxon>Flavobacteriales</taxon>
        <taxon>Flavobacteriaceae</taxon>
        <taxon>Christiangramia</taxon>
    </lineage>
</organism>
<proteinExistence type="predicted"/>
<dbReference type="NCBIfam" id="NF033788">
    <property type="entry name" value="HTH_metalloreg"/>
    <property type="match status" value="1"/>
</dbReference>
<dbReference type="PROSITE" id="PS50987">
    <property type="entry name" value="HTH_ARSR_2"/>
    <property type="match status" value="1"/>
</dbReference>
<name>A0A1L7I3M8_9FLAO</name>
<evidence type="ECO:0000256" key="1">
    <source>
        <dbReference type="ARBA" id="ARBA00023015"/>
    </source>
</evidence>
<protein>
    <submittedName>
        <fullName evidence="4">Arsenical resistance operon repressor</fullName>
    </submittedName>
</protein>
<keyword evidence="1" id="KW-0805">Transcription regulation</keyword>
<dbReference type="GO" id="GO:0003677">
    <property type="term" value="F:DNA binding"/>
    <property type="evidence" value="ECO:0007669"/>
    <property type="project" value="UniProtKB-KW"/>
</dbReference>
<dbReference type="GO" id="GO:0003700">
    <property type="term" value="F:DNA-binding transcription factor activity"/>
    <property type="evidence" value="ECO:0007669"/>
    <property type="project" value="InterPro"/>
</dbReference>
<dbReference type="InterPro" id="IPR036390">
    <property type="entry name" value="WH_DNA-bd_sf"/>
</dbReference>
<keyword evidence="3" id="KW-0804">Transcription</keyword>
<dbReference type="EMBL" id="CP016359">
    <property type="protein sequence ID" value="APU67804.1"/>
    <property type="molecule type" value="Genomic_DNA"/>
</dbReference>
<evidence type="ECO:0000313" key="4">
    <source>
        <dbReference type="EMBL" id="APU67804.1"/>
    </source>
</evidence>
<reference evidence="4 5" key="1">
    <citation type="submission" date="2016-07" db="EMBL/GenBank/DDBJ databases">
        <title>Multi-omics approach to identify versatile polysaccharide utilization systems of a marine flavobacterium Gramella flava.</title>
        <authorList>
            <person name="Tang K."/>
        </authorList>
    </citation>
    <scope>NUCLEOTIDE SEQUENCE [LARGE SCALE GENOMIC DNA]</scope>
    <source>
        <strain evidence="4 5">JLT2011</strain>
    </source>
</reference>
<dbReference type="PANTHER" id="PTHR33154:SF15">
    <property type="entry name" value="REGULATORY PROTEIN ARSR"/>
    <property type="match status" value="1"/>
</dbReference>
<accession>A0A1L7I3M8</accession>
<keyword evidence="2" id="KW-0238">DNA-binding</keyword>
<evidence type="ECO:0000256" key="2">
    <source>
        <dbReference type="ARBA" id="ARBA00023125"/>
    </source>
</evidence>
<dbReference type="SUPFAM" id="SSF46785">
    <property type="entry name" value="Winged helix' DNA-binding domain"/>
    <property type="match status" value="1"/>
</dbReference>
<dbReference type="Proteomes" id="UP000186230">
    <property type="component" value="Chromosome"/>
</dbReference>
<dbReference type="CDD" id="cd00090">
    <property type="entry name" value="HTH_ARSR"/>
    <property type="match status" value="1"/>
</dbReference>
<dbReference type="PANTHER" id="PTHR33154">
    <property type="entry name" value="TRANSCRIPTIONAL REGULATOR, ARSR FAMILY"/>
    <property type="match status" value="1"/>
</dbReference>
<dbReference type="InterPro" id="IPR051081">
    <property type="entry name" value="HTH_MetalResp_TranReg"/>
</dbReference>
<sequence length="111" mass="12037">MNMGVTKSQKFSAEQNRLANMAKVLGHPARIAILQELAKRNTCVCGEIVEVVGLAQATVSQHLKELKQAGLVRGTIEGTSVCYCLDAVKWESMKADFNAFLSQSFKGADCC</sequence>
<dbReference type="InterPro" id="IPR011991">
    <property type="entry name" value="ArsR-like_HTH"/>
</dbReference>